<organism evidence="3 4">
    <name type="scientific">Candidatus Kerfeldbacteria bacterium CG15_BIG_FIL_POST_REV_8_21_14_020_45_12</name>
    <dbReference type="NCBI Taxonomy" id="2014247"/>
    <lineage>
        <taxon>Bacteria</taxon>
        <taxon>Candidatus Kerfeldiibacteriota</taxon>
    </lineage>
</organism>
<name>A0A2M7H4R2_9BACT</name>
<dbReference type="EMBL" id="PFGC01000018">
    <property type="protein sequence ID" value="PIW37213.1"/>
    <property type="molecule type" value="Genomic_DNA"/>
</dbReference>
<dbReference type="NCBIfam" id="TIGR00251">
    <property type="entry name" value="DUF167 family protein"/>
    <property type="match status" value="1"/>
</dbReference>
<reference evidence="3 4" key="1">
    <citation type="submission" date="2017-09" db="EMBL/GenBank/DDBJ databases">
        <title>Depth-based differentiation of microbial function through sediment-hosted aquifers and enrichment of novel symbionts in the deep terrestrial subsurface.</title>
        <authorList>
            <person name="Probst A.J."/>
            <person name="Ladd B."/>
            <person name="Jarett J.K."/>
            <person name="Geller-Mcgrath D.E."/>
            <person name="Sieber C.M."/>
            <person name="Emerson J.B."/>
            <person name="Anantharaman K."/>
            <person name="Thomas B.C."/>
            <person name="Malmstrom R."/>
            <person name="Stieglmeier M."/>
            <person name="Klingl A."/>
            <person name="Woyke T."/>
            <person name="Ryan C.M."/>
            <person name="Banfield J.F."/>
        </authorList>
    </citation>
    <scope>NUCLEOTIDE SEQUENCE [LARGE SCALE GENOMIC DNA]</scope>
    <source>
        <strain evidence="3">CG15_BIG_FIL_POST_REV_8_21_14_020_45_12</strain>
    </source>
</reference>
<proteinExistence type="inferred from homology"/>
<accession>A0A2M7H4R2</accession>
<dbReference type="Gene3D" id="3.30.1200.10">
    <property type="entry name" value="YggU-like"/>
    <property type="match status" value="1"/>
</dbReference>
<dbReference type="PANTHER" id="PTHR13420">
    <property type="entry name" value="UPF0235 PROTEIN C15ORF40"/>
    <property type="match status" value="1"/>
</dbReference>
<dbReference type="InterPro" id="IPR003746">
    <property type="entry name" value="DUF167"/>
</dbReference>
<evidence type="ECO:0000313" key="4">
    <source>
        <dbReference type="Proteomes" id="UP000230292"/>
    </source>
</evidence>
<dbReference type="HAMAP" id="MF_00634">
    <property type="entry name" value="UPF0235"/>
    <property type="match status" value="1"/>
</dbReference>
<evidence type="ECO:0000313" key="3">
    <source>
        <dbReference type="EMBL" id="PIW37213.1"/>
    </source>
</evidence>
<dbReference type="Proteomes" id="UP000230292">
    <property type="component" value="Unassembled WGS sequence"/>
</dbReference>
<dbReference type="InterPro" id="IPR036591">
    <property type="entry name" value="YggU-like_sf"/>
</dbReference>
<comment type="similarity">
    <text evidence="1 2">Belongs to the UPF0235 family.</text>
</comment>
<dbReference type="Pfam" id="PF02594">
    <property type="entry name" value="DUF167"/>
    <property type="match status" value="1"/>
</dbReference>
<dbReference type="GO" id="GO:0005737">
    <property type="term" value="C:cytoplasm"/>
    <property type="evidence" value="ECO:0007669"/>
    <property type="project" value="TreeGrafter"/>
</dbReference>
<dbReference type="SMART" id="SM01152">
    <property type="entry name" value="DUF167"/>
    <property type="match status" value="1"/>
</dbReference>
<dbReference type="SUPFAM" id="SSF69786">
    <property type="entry name" value="YggU-like"/>
    <property type="match status" value="1"/>
</dbReference>
<gene>
    <name evidence="3" type="ORF">COW24_01370</name>
</gene>
<dbReference type="PANTHER" id="PTHR13420:SF7">
    <property type="entry name" value="UPF0235 PROTEIN C15ORF40"/>
    <property type="match status" value="1"/>
</dbReference>
<evidence type="ECO:0000256" key="1">
    <source>
        <dbReference type="ARBA" id="ARBA00010364"/>
    </source>
</evidence>
<sequence length="120" mass="13411">MRFILLDKEIEMIGRLVGLYEMSSWYKEVDGGLELQLRVQPNASSSGIVGVLNGRLKVRIQQPAVDGGANEALIKFFAKQLKSRKSAIRIIRGHQIREKTIALDGVSQSQLSLVLPFFDI</sequence>
<comment type="caution">
    <text evidence="3">The sequence shown here is derived from an EMBL/GenBank/DDBJ whole genome shotgun (WGS) entry which is preliminary data.</text>
</comment>
<evidence type="ECO:0000256" key="2">
    <source>
        <dbReference type="HAMAP-Rule" id="MF_00634"/>
    </source>
</evidence>
<dbReference type="AlphaFoldDB" id="A0A2M7H4R2"/>
<protein>
    <recommendedName>
        <fullName evidence="2">UPF0235 protein COW24_01370</fullName>
    </recommendedName>
</protein>